<accession>A0A1I7EX74</accession>
<reference evidence="1 2" key="1">
    <citation type="submission" date="2016-10" db="EMBL/GenBank/DDBJ databases">
        <authorList>
            <person name="de Groot N.N."/>
        </authorList>
    </citation>
    <scope>NUCLEOTIDE SEQUENCE [LARGE SCALE GENOMIC DNA]</scope>
    <source>
        <strain evidence="1 2">CGMCC 1.12333</strain>
    </source>
</reference>
<sequence length="145" mass="16196">MRLTASFNENTCVVKSISGSVFGEIEYEDKVTFTNCIFKSSQRILHLEQSTMFKSVRKVTEEGNSVYTTQRNTWSGATAIEPLDYRVVDASEKEPTKLTDADGHRLLTIKNDMPGVARKSMSLEVSTDVDPVLILLTLHQHILGS</sequence>
<dbReference type="Proteomes" id="UP000199138">
    <property type="component" value="Unassembled WGS sequence"/>
</dbReference>
<gene>
    <name evidence="1" type="ORF">SAMN05216480_101371</name>
</gene>
<organism evidence="1 2">
    <name type="scientific">Pustulibacterium marinum</name>
    <dbReference type="NCBI Taxonomy" id="1224947"/>
    <lineage>
        <taxon>Bacteria</taxon>
        <taxon>Pseudomonadati</taxon>
        <taxon>Bacteroidota</taxon>
        <taxon>Flavobacteriia</taxon>
        <taxon>Flavobacteriales</taxon>
        <taxon>Flavobacteriaceae</taxon>
        <taxon>Pustulibacterium</taxon>
    </lineage>
</organism>
<proteinExistence type="predicted"/>
<dbReference type="STRING" id="1224947.SAMN05216480_101371"/>
<protein>
    <submittedName>
        <fullName evidence="1">Uncharacterized protein</fullName>
    </submittedName>
</protein>
<evidence type="ECO:0000313" key="1">
    <source>
        <dbReference type="EMBL" id="SFU28494.1"/>
    </source>
</evidence>
<dbReference type="AlphaFoldDB" id="A0A1I7EX74"/>
<name>A0A1I7EX74_9FLAO</name>
<evidence type="ECO:0000313" key="2">
    <source>
        <dbReference type="Proteomes" id="UP000199138"/>
    </source>
</evidence>
<keyword evidence="2" id="KW-1185">Reference proteome</keyword>
<dbReference type="RefSeq" id="WP_093022195.1">
    <property type="nucleotide sequence ID" value="NZ_FPBK01000001.1"/>
</dbReference>
<dbReference type="EMBL" id="FPBK01000001">
    <property type="protein sequence ID" value="SFU28494.1"/>
    <property type="molecule type" value="Genomic_DNA"/>
</dbReference>